<dbReference type="Gene3D" id="1.25.10.10">
    <property type="entry name" value="Leucine-rich Repeat Variant"/>
    <property type="match status" value="2"/>
</dbReference>
<dbReference type="InterPro" id="IPR016024">
    <property type="entry name" value="ARM-type_fold"/>
</dbReference>
<comment type="caution">
    <text evidence="8">The sequence shown here is derived from an EMBL/GenBank/DDBJ whole genome shotgun (WGS) entry which is preliminary data.</text>
</comment>
<dbReference type="EMBL" id="PJEX01000362">
    <property type="protein sequence ID" value="TKW50766.1"/>
    <property type="molecule type" value="Genomic_DNA"/>
</dbReference>
<dbReference type="GO" id="GO:0031625">
    <property type="term" value="F:ubiquitin protein ligase binding"/>
    <property type="evidence" value="ECO:0007669"/>
    <property type="project" value="InterPro"/>
</dbReference>
<organism evidence="8 9">
    <name type="scientific">Colletotrichum tanaceti</name>
    <dbReference type="NCBI Taxonomy" id="1306861"/>
    <lineage>
        <taxon>Eukaryota</taxon>
        <taxon>Fungi</taxon>
        <taxon>Dikarya</taxon>
        <taxon>Ascomycota</taxon>
        <taxon>Pezizomycotina</taxon>
        <taxon>Sordariomycetes</taxon>
        <taxon>Hypocreomycetidae</taxon>
        <taxon>Glomerellales</taxon>
        <taxon>Glomerellaceae</taxon>
        <taxon>Colletotrichum</taxon>
        <taxon>Colletotrichum destructivum species complex</taxon>
    </lineage>
</organism>
<gene>
    <name evidence="8" type="primary">utp20</name>
    <name evidence="8" type="ORF">CTA1_5965</name>
</gene>
<keyword evidence="2" id="KW-1017">Isopeptide bond</keyword>
<dbReference type="FunFam" id="1.20.1310.10:FF:000061">
    <property type="entry name" value="Related to cullulin 3"/>
    <property type="match status" value="1"/>
</dbReference>
<dbReference type="GO" id="GO:0006511">
    <property type="term" value="P:ubiquitin-dependent protein catabolic process"/>
    <property type="evidence" value="ECO:0007669"/>
    <property type="project" value="InterPro"/>
</dbReference>
<dbReference type="InterPro" id="IPR052575">
    <property type="entry name" value="SSU_processome_comp_20"/>
</dbReference>
<dbReference type="Gene3D" id="3.30.230.130">
    <property type="entry name" value="Cullin, Chain C, Domain 2"/>
    <property type="match status" value="1"/>
</dbReference>
<dbReference type="InterPro" id="IPR036390">
    <property type="entry name" value="WH_DNA-bd_sf"/>
</dbReference>
<accession>A0A4V6DG37</accession>
<feature type="region of interest" description="Disordered" evidence="6">
    <location>
        <begin position="2799"/>
        <end position="2826"/>
    </location>
</feature>
<evidence type="ECO:0000256" key="1">
    <source>
        <dbReference type="ARBA" id="ARBA00006019"/>
    </source>
</evidence>
<dbReference type="Proteomes" id="UP000310108">
    <property type="component" value="Unassembled WGS sequence"/>
</dbReference>
<feature type="compositionally biased region" description="Basic residues" evidence="6">
    <location>
        <begin position="2598"/>
        <end position="2610"/>
    </location>
</feature>
<dbReference type="Pfam" id="PF20416">
    <property type="entry name" value="UTP20"/>
    <property type="match status" value="1"/>
</dbReference>
<dbReference type="FunFam" id="1.20.1310.10:FF:000036">
    <property type="entry name" value="SCF ubiquitin ligase subunit CulC, putative"/>
    <property type="match status" value="1"/>
</dbReference>
<dbReference type="SUPFAM" id="SSF48371">
    <property type="entry name" value="ARM repeat"/>
    <property type="match status" value="2"/>
</dbReference>
<feature type="compositionally biased region" description="Basic residues" evidence="6">
    <location>
        <begin position="2812"/>
        <end position="2821"/>
    </location>
</feature>
<dbReference type="GO" id="GO:0032040">
    <property type="term" value="C:small-subunit processome"/>
    <property type="evidence" value="ECO:0007669"/>
    <property type="project" value="TreeGrafter"/>
</dbReference>
<evidence type="ECO:0000256" key="4">
    <source>
        <dbReference type="PROSITE-ProRule" id="PRU00330"/>
    </source>
</evidence>
<dbReference type="Pfam" id="PF00888">
    <property type="entry name" value="Cullin"/>
    <property type="match status" value="1"/>
</dbReference>
<name>A0A4V6DG37_9PEZI</name>
<dbReference type="PANTHER" id="PTHR17695:SF11">
    <property type="entry name" value="SMALL SUBUNIT PROCESSOME COMPONENT 20 HOMOLOG"/>
    <property type="match status" value="1"/>
</dbReference>
<dbReference type="InterPro" id="IPR019559">
    <property type="entry name" value="Cullin_neddylation_domain"/>
</dbReference>
<dbReference type="InterPro" id="IPR016158">
    <property type="entry name" value="Cullin_homology"/>
</dbReference>
<dbReference type="InterPro" id="IPR036388">
    <property type="entry name" value="WH-like_DNA-bd_sf"/>
</dbReference>
<dbReference type="SUPFAM" id="SSF75632">
    <property type="entry name" value="Cullin homology domain"/>
    <property type="match status" value="1"/>
</dbReference>
<proteinExistence type="inferred from homology"/>
<dbReference type="STRING" id="1306861.A0A4V6DG37"/>
<evidence type="ECO:0000313" key="8">
    <source>
        <dbReference type="EMBL" id="TKW50766.1"/>
    </source>
</evidence>
<keyword evidence="9" id="KW-1185">Reference proteome</keyword>
<feature type="region of interest" description="Disordered" evidence="6">
    <location>
        <begin position="2579"/>
        <end position="2610"/>
    </location>
</feature>
<feature type="domain" description="Cullin family profile" evidence="7">
    <location>
        <begin position="3249"/>
        <end position="3502"/>
    </location>
</feature>
<dbReference type="Pfam" id="PF26557">
    <property type="entry name" value="Cullin_AB"/>
    <property type="match status" value="1"/>
</dbReference>
<dbReference type="GO" id="GO:0030686">
    <property type="term" value="C:90S preribosome"/>
    <property type="evidence" value="ECO:0007669"/>
    <property type="project" value="TreeGrafter"/>
</dbReference>
<dbReference type="InterPro" id="IPR011989">
    <property type="entry name" value="ARM-like"/>
</dbReference>
<feature type="region of interest" description="Disordered" evidence="6">
    <location>
        <begin position="1"/>
        <end position="25"/>
    </location>
</feature>
<keyword evidence="3" id="KW-0832">Ubl conjugation</keyword>
<dbReference type="FunFam" id="1.20.1310.10:FF:000002">
    <property type="entry name" value="cullin-3 isoform X1"/>
    <property type="match status" value="1"/>
</dbReference>
<dbReference type="Gene3D" id="1.10.10.10">
    <property type="entry name" value="Winged helix-like DNA-binding domain superfamily/Winged helix DNA-binding domain"/>
    <property type="match status" value="1"/>
</dbReference>
<evidence type="ECO:0000256" key="6">
    <source>
        <dbReference type="SAM" id="MobiDB-lite"/>
    </source>
</evidence>
<dbReference type="FunFam" id="1.20.1310.10:FF:000001">
    <property type="entry name" value="Cullin 3"/>
    <property type="match status" value="1"/>
</dbReference>
<dbReference type="InterPro" id="IPR001373">
    <property type="entry name" value="Cullin_N"/>
</dbReference>
<dbReference type="Pfam" id="PF10557">
    <property type="entry name" value="Cullin_Nedd8"/>
    <property type="match status" value="1"/>
</dbReference>
<evidence type="ECO:0000259" key="7">
    <source>
        <dbReference type="PROSITE" id="PS50069"/>
    </source>
</evidence>
<dbReference type="InterPro" id="IPR046523">
    <property type="entry name" value="UTP20_dom"/>
</dbReference>
<dbReference type="SUPFAM" id="SSF46785">
    <property type="entry name" value="Winged helix' DNA-binding domain"/>
    <property type="match status" value="1"/>
</dbReference>
<dbReference type="SUPFAM" id="SSF74788">
    <property type="entry name" value="Cullin repeat-like"/>
    <property type="match status" value="1"/>
</dbReference>
<dbReference type="InterPro" id="IPR016159">
    <property type="entry name" value="Cullin_repeat-like_dom_sf"/>
</dbReference>
<evidence type="ECO:0000256" key="2">
    <source>
        <dbReference type="ARBA" id="ARBA00022499"/>
    </source>
</evidence>
<dbReference type="SMART" id="SM00884">
    <property type="entry name" value="Cullin_Nedd8"/>
    <property type="match status" value="1"/>
</dbReference>
<dbReference type="InterPro" id="IPR011430">
    <property type="entry name" value="UTP20_N"/>
</dbReference>
<evidence type="ECO:0000313" key="9">
    <source>
        <dbReference type="Proteomes" id="UP000310108"/>
    </source>
</evidence>
<dbReference type="PANTHER" id="PTHR17695">
    <property type="entry name" value="SMALL SUBUNIT PROCESSOME COMPONENT 20 HOMOLOG"/>
    <property type="match status" value="1"/>
</dbReference>
<dbReference type="FunFam" id="1.10.10.10:FF:000014">
    <property type="entry name" value="Cullin 1"/>
    <property type="match status" value="1"/>
</dbReference>
<dbReference type="SMART" id="SM00182">
    <property type="entry name" value="CULLIN"/>
    <property type="match status" value="1"/>
</dbReference>
<sequence length="3636" mass="410411">MPSTSSGRITKSHKGKSSTPHQKNHRWESFATKISKLNALDPLRKVRRHDLDAEDLESTTSYFRNGLQRWGELNVSKGFNDFKRQALPVSETLAQILHFEEKIFDLLEESLAKQDKEALEPVLELLTAFAHDIGTRFEKYYAKSLDLIIAIAGKPQDADVIEWTFAALAFLFKYLSRLIVPNLRPTYDVVAPLLGKARHPPHIARFAAEAMSFLIKKAAAPANRETALIDIASHARDDLRSMVGERQFQLYQDGLMTMFAEAIKGPGQTIHSTGPAVLATLMKTIPETEADLTPNTTWTDLVCGVLTSITHHSNDEDLALVLEAMQEQVQEALSRSKPEKAWRFVPLIRVLGTAAGVRHGSRVSNWNVMVENLTAMLDSMAQHAPEVTEDKLSLVWKHVIVNAAIVWHQAPIDALIPSIKDFMTALQRERLMRWYIPFCAYFSNLDSTRFRSLFQTYFQSHWSDGRNEDMLCVFLPRMVQNGSLPYPGGKETCNLPRSWQDQIVSKFERLEASPFPERGAYDKDPQTWRDRCLPKYSALLDLLFSTTVHPSANAKIAELLLRKLRLALKPSSTLASDEVHFSISQGFHAYLRMSKAAGPVDPALNPLLRAALPRFSRSVGFLEAYLTYTEATKSQPPLAERQSSDSSENLAEEDPVVQALIENLSAPSHELRLASLKILRQFDSTPDELQCHTLMLDIEQTAMDLSSLRNVAMHLRKLGQNYSQLSESSWLAKAIPSFMFGMLTIKLSPLWDDTITALKLVGESKKGEEAITATAFKWLETPSPRWSGPGGQPTFQNRQAITDFDCRHVQQLWGMADHVEEVVNNATDLMLKSFDEQQQTVDAHASNARAQALKVLTAMPHFAEKRSRKLVPSFLAWADDDEDPSDSQEDEDAQIKGEDWSLQDRKALIGVFALFINPKVLYQNERVYRALLHLMENGDVEVQKLALKAILAWKQDGVRPYQENLEYLLDEARFKNELTVFLQGESTIRPEHREELMPVLLRLLYGRTISKKGVSSGRHGLQATRLAVLRNLNVEDTGSFLDIAIGSLKGARVIDESGFRASLFDKEILHPRKQLGFMNMMLPLINELGAHVGPYVERLLHPILYCLIFACRRLRESAAELDEDAEETTEASQESMLKVIRTTGLKCLITLFRNAQDFNWSPYSEPIVNEVVTPRIDKLPVETAQSVSSIMQLLSTWSQLPRAALFISVNNQILPKVIECVSVPKGKENVKVFALSIVRNLVKLAQAPAQESEFNELIRAELLDANMELMLKTITTTLETLTMSNELLEACIETIVELSPLVETSANVHETLKIATFLLNQPPRRVNPRAKGKILLILERFITILGSEEAEEKTADIAIFETLSSLFSYFKDRDNRQALARVLAALAEKDDTLQEVAQVCSDLNSFAKDHIDEPDYDKRLVAFTRITNKETPFTVKQWLPLLHNLIYYIRSDEEYGILASNSADSLRKLIREAASCTDEAAKAGFESHLKTILLPSIYTGAREESAAVRREYLRVFGYLLSQMPTWELVADMKGLLVGELDEETSELPFFFNILSPATSRQLEAIRMLDTVNDNSEIGSQNLSQFFIPLLEHFIFGRAEGSDDQGLGAQATVTIGNLAQSLDWKHYRVILQRYISYVESKPDNQKQVIRLLAKFCDALIFAVEQKAAEPMQVDSVETSSPSGKRLVLTTPAQDKLSKDVNNLFLPLLIKHLHEKDESEVSYRVPVGVIIVKLLKLLPSEEMGQKLAGVLTDICHILRSKSWDAREMARDTLVQIASVLGPTYFGFILKELRGALKRGYQLHVMSYTLHSMLLKVIPEYQQGDLDYTLRSIVAIIIDDIFGVIGQEKDAEGYISEMKEVKASKSQDSMELIAKSASISQLVVLVHPLQSLLMQKVDLKLVRKIDTLLARITAGLLQNPASESRDTLVFCYEVIQEVYKNQKPEVQPKIDYRLKKYLYQKGVKKDNHGTAGKYTFKLVKFAFDILRSVWKKYDSLRTAANIAGFVPILGDAIVGGEEDVKTTAFRLLTVLAKVPFNNDDDVQLYRVAAKEATKSISTSTSTTTELSQAALKLLSVVLRERKDIPVKDAAIDMLLSKLKDDLTETLYRHVTFNFLRSVLERKIETAVVYDTLDYVGTVMITNDDKDTRDLARGAFFQFLKDYPQRKARWVKQLNFVVANLTYEREGGRLSVMEVVHLLLMKSADDFVQEVISTCFLPLVMVLANDDSEKCCLAAGELVKEMFRKADKERTQNFLTLLRSWVEQEDNPAVTKLSLQAFGFFFEAKEPSTKHKKELELVLSKIGEIVGTGDIRVADEELINTVLHDVQILTDKYPARLLSSESKELWGDVRGCLIHPENSVKLSTTKVLSTFLADYAGKSNKSGEVLKGSHGLDLEVEDLEELVRVTLYALRTPEIEDALAAEITQILIFLGPRLPVKVQNVPEAETLGDRDETAAEEDRIDEHRKDLQYLFWKLSSILRKDVRPKSTAITPKTVAMEVLETICRRVPQENLEPSFKTILYPLQNLTDPHIPVPFSTDDLFKTRLETLKTRAHILMDSLQKKFGTAEYTKQLLAIREEVRTRRQQRSSKRKIEAIAQPEKYGRDKRKKTEKKKERKKVRRAVLLCIGGSLSLGGGGGLVRVELDVAVLAQSASLDEAPLLAHQVLDGDLAVAKDSQVVADDVAVAARGAGDEDRAVVVALLGDLVAGAGVAGHAGEVELVVRRRLEAHLGRGLGLGVACGFWFRDRVRETRGDGGLERLLLGLQGLEDGAATVEWRCAGASSPQHGQISLERFYRTDTRTHTMISGRGGGGTAMRAGRIRPPRRPGRLTSGIDTSDFEQCWETLKQALTDIHDQNCSTLSFEQLYRASYKIVLKKKGEMLYERVKQFEEQYFSDHVIPTIERLVTANLVSAAMGGAATSVNERRKMGEIFLGGVRKSWDHHNTSMNMTADILMYLDRGYTQDARKASIYTATIGLFRDHILRASLNSSGQYTVFDILNSVILDHINMERDGDTIDRHLLRNIVRMLDSLYESDEENESEKLYLTVFEPEYLQSEREYYKRECERLLRDADAGAWLRHTQRRLQEENDRCDTTIHYETRERSIKVVEEELISAHLDDFLNLEGSGLKSMVNYDREEELSILYQLVSRVDSKKASLKKILSARVVELGLEIEQMLKDTNFSAATAQADGEDIDGGEKTKALSSSAQQTAAAIKWVDDVLKLKDKFDNLWIKCFQQDLIIQTALTKSFSDFINLFTKSSEYVSLFIDDNLRRGIRGKTETETEMVLEKAITVIRYLSDKDLFERYYQKHLAKRLLNNKSESHDVEKSMISRMKQELGNQFTAKFEGMFRDMESSAELTSGYRDHIKGLGDVSRKQIDLAVNVLTTNSWPPEIMGRTSQFSEGGGCIFPEEIKRLQESLLKYYLTNRSGRKLTWLGSTGSADVRCVFPAIPGGKGPLARERKYEINVPTYGMVVLLLFNELEEGEELSLEEIQAKTNIPSYDLARTLTSLSIVPKARVLAKEPATKSIKPRDRFKFNTSFVSKTVRIKAPIINSTSKVEGDEERKQTEEKNNQTRAHVIDAALVRIMKQRKELGHSQLITEVIDQLSSRFKPEISLIKKRVEDLIVREYLERVEDSLTPTYRYLA</sequence>
<dbReference type="InterPro" id="IPR059120">
    <property type="entry name" value="Cullin-like_AB"/>
</dbReference>
<reference evidence="8 9" key="1">
    <citation type="journal article" date="2019" name="PLoS ONE">
        <title>Comparative genome analysis indicates high evolutionary potential of pathogenicity genes in Colletotrichum tanaceti.</title>
        <authorList>
            <person name="Lelwala R.V."/>
            <person name="Korhonen P.K."/>
            <person name="Young N.D."/>
            <person name="Scott J.B."/>
            <person name="Ades P.A."/>
            <person name="Gasser R.B."/>
            <person name="Taylor P.W.J."/>
        </authorList>
    </citation>
    <scope>NUCLEOTIDE SEQUENCE [LARGE SCALE GENOMIC DNA]</scope>
    <source>
        <strain evidence="8">BRIP57314</strain>
    </source>
</reference>
<dbReference type="Pfam" id="PF07539">
    <property type="entry name" value="UTP20_N"/>
    <property type="match status" value="1"/>
</dbReference>
<dbReference type="Gene3D" id="1.20.1310.10">
    <property type="entry name" value="Cullin Repeats"/>
    <property type="match status" value="4"/>
</dbReference>
<evidence type="ECO:0000256" key="5">
    <source>
        <dbReference type="RuleBase" id="RU003829"/>
    </source>
</evidence>
<dbReference type="PROSITE" id="PS50069">
    <property type="entry name" value="CULLIN_2"/>
    <property type="match status" value="1"/>
</dbReference>
<protein>
    <submittedName>
        <fullName evidence="8">U3 small nucleolar RNA-associated protein 20</fullName>
    </submittedName>
</protein>
<dbReference type="InterPro" id="IPR036317">
    <property type="entry name" value="Cullin_homology_sf"/>
</dbReference>
<comment type="similarity">
    <text evidence="1 4 5">Belongs to the cullin family.</text>
</comment>
<evidence type="ECO:0000256" key="3">
    <source>
        <dbReference type="ARBA" id="ARBA00022843"/>
    </source>
</evidence>